<dbReference type="EMBL" id="LRQV01000015">
    <property type="protein sequence ID" value="KXK62683.1"/>
    <property type="molecule type" value="Genomic_DNA"/>
</dbReference>
<comment type="caution">
    <text evidence="1">The sequence shown here is derived from an EMBL/GenBank/DDBJ whole genome shotgun (WGS) entry which is preliminary data.</text>
</comment>
<evidence type="ECO:0000313" key="2">
    <source>
        <dbReference type="Proteomes" id="UP000070620"/>
    </source>
</evidence>
<sequence length="233" mass="25011">MFVEVHTDQPPRETFARQRAWKALEQRIAKIPVGVVLVLKAGNMPPTAPDAGTAKKVAQEVRRRLLQSPSTSSVTAYGYTFLVLADRFGPIASQNGLLAQFAGPSGVAGPVDAARLARAVNDKVRKYAALADRYDVPLVVAAGAHRFTAVDLDDVDGLIAGERTISFQFNIGDAFIGAQKINLAHPPQWIMPADLSALLWIDNQPPFAATARPNAQARRVVPDSLAELVSPSP</sequence>
<dbReference type="RefSeq" id="WP_067361513.1">
    <property type="nucleotide sequence ID" value="NZ_JBIUBN010000031.1"/>
</dbReference>
<dbReference type="Proteomes" id="UP000070620">
    <property type="component" value="Unassembled WGS sequence"/>
</dbReference>
<name>A0A136PWE7_9ACTN</name>
<accession>A0A136PWE7</accession>
<proteinExistence type="predicted"/>
<keyword evidence="2" id="KW-1185">Reference proteome</keyword>
<protein>
    <submittedName>
        <fullName evidence="1">Uncharacterized protein</fullName>
    </submittedName>
</protein>
<dbReference type="AlphaFoldDB" id="A0A136PWE7"/>
<evidence type="ECO:0000313" key="1">
    <source>
        <dbReference type="EMBL" id="KXK62683.1"/>
    </source>
</evidence>
<gene>
    <name evidence="1" type="ORF">AWW66_07120</name>
</gene>
<reference evidence="1 2" key="1">
    <citation type="submission" date="2016-01" db="EMBL/GenBank/DDBJ databases">
        <title>Whole genome sequence and analysis of Micromonospora rosaria DSM 803, which can produce antibacterial substance rosamicin.</title>
        <authorList>
            <person name="Yang H."/>
            <person name="He X."/>
            <person name="Zhu D."/>
        </authorList>
    </citation>
    <scope>NUCLEOTIDE SEQUENCE [LARGE SCALE GENOMIC DNA]</scope>
    <source>
        <strain evidence="1 2">DSM 803</strain>
    </source>
</reference>
<organism evidence="1 2">
    <name type="scientific">Micromonospora rosaria</name>
    <dbReference type="NCBI Taxonomy" id="47874"/>
    <lineage>
        <taxon>Bacteria</taxon>
        <taxon>Bacillati</taxon>
        <taxon>Actinomycetota</taxon>
        <taxon>Actinomycetes</taxon>
        <taxon>Micromonosporales</taxon>
        <taxon>Micromonosporaceae</taxon>
        <taxon>Micromonospora</taxon>
    </lineage>
</organism>